<feature type="region of interest" description="Disordered" evidence="1">
    <location>
        <begin position="693"/>
        <end position="715"/>
    </location>
</feature>
<protein>
    <submittedName>
        <fullName evidence="2">Uncharacterized protein</fullName>
    </submittedName>
</protein>
<dbReference type="Proteomes" id="UP001152797">
    <property type="component" value="Unassembled WGS sequence"/>
</dbReference>
<feature type="region of interest" description="Disordered" evidence="1">
    <location>
        <begin position="1121"/>
        <end position="1163"/>
    </location>
</feature>
<dbReference type="EMBL" id="CAMXCT010000520">
    <property type="protein sequence ID" value="CAI3979890.1"/>
    <property type="molecule type" value="Genomic_DNA"/>
</dbReference>
<dbReference type="SUPFAM" id="SSF53335">
    <property type="entry name" value="S-adenosyl-L-methionine-dependent methyltransferases"/>
    <property type="match status" value="1"/>
</dbReference>
<organism evidence="2">
    <name type="scientific">Cladocopium goreaui</name>
    <dbReference type="NCBI Taxonomy" id="2562237"/>
    <lineage>
        <taxon>Eukaryota</taxon>
        <taxon>Sar</taxon>
        <taxon>Alveolata</taxon>
        <taxon>Dinophyceae</taxon>
        <taxon>Suessiales</taxon>
        <taxon>Symbiodiniaceae</taxon>
        <taxon>Cladocopium</taxon>
    </lineage>
</organism>
<sequence>MDLPLAPRMDGTFWSGLLLAGNNSKGHGPAAGIALAHGQRVHYHLNLEPNTKVMIYQAKLGWKDGPVLDYGDDTKHVQIPSDEDIQWNVVKEVCSGMGCMGLAARFLGLHSAAAMDWNPKIVEHLRDNHHEGALVGNVNLIEDRFAWSMNMTVNQRVLHLNNCWPCSRTRWWSLITFRPYQIGGIPDLPRTEPLPVVGDLLSEWPCWPEKIEAQVRLTADEYRLYTDPHFGTDLRQLRSDRACPCILHSYGSILEACPCGCRSHPLSPHRLERDGARGFFVQSSQNLEMRYLTAHEAAMMLTVPSNITYATEKLGLALLGQCAAPAQALWIIAHLLRGLGCPVEPEFLLRQWLQGVLRSFSSTVRFPRASPFAELAIWENDNMTKYNIRLGGEATIQNLVDAERRLAGHGASTLHYAAISGEYVVVHKIKKQHRDITHQTIQVSVWNNGTAQVFKAVAGTLLFEFFLGLGIEILPGSMIDDQGGIWHGDDRPLHDVNIMEFKYRACGPDSLVGLLGPFGLSDTCLDQVARKLLRGMGTIGVHWMPAAMATQWSEHNFDCRQFDHWLLSALHGHLICCCAIDSHWILVDINFKDQILHIQIMDGTTRALGDLSQEEKETVWGLREVLQQRGVPEHLTEERAPMGLSKIGLNKLKGALDAKDVWSQLKALGSAPKINFLWIKPAELEEQIKKRAQSKFKVNPSNKKSSKSKSSGSRPVIVDPVDLQLIEGTFVAGDEVPMGQLQIADVGANRCGLAFGQLSDVQPYLQGTESLTLGGLGILTTTPIPVAAQGLLPVTNLRFPAIVKPTGEAILVEGSLIQLGDQTIHRVENPNMIQIDELHTTVLKVVVYRDEWPHSWDTFTSSPVKAILHQFPAFVLCKGINCGDGCKKFHPPVDAELGSVIADVWNRFWLSLRGKRMSAAEADIFQVYFRIPQVCLSTLHWLSGNAGLYVEPRSSDGRSSDPSMAVIWLPGSNLSEATHKQKTIEKTLPVTRFGSKYGVRVLVKDEAQIRAKMGAEESQPRILVQQIYEMKPLPHGTTRKSLTQIPPGLGWAAKPVQPGRADATGMSWKVGAEAPPPAPVIQTSLGDITISLQKLVITDSPIQRVFGSTWTQAHLRRMAHKEENKENIKPQQVSEAGSDPWTHTDPWRKWNHRPGPQDGDVPTQVVTKLDSIEEKLRGEI</sequence>
<name>A0A9P1BUT5_9DINO</name>
<evidence type="ECO:0000313" key="2">
    <source>
        <dbReference type="EMBL" id="CAI3979890.1"/>
    </source>
</evidence>
<dbReference type="EMBL" id="CAMXCT020000520">
    <property type="protein sequence ID" value="CAL1133265.1"/>
    <property type="molecule type" value="Genomic_DNA"/>
</dbReference>
<dbReference type="OrthoDB" id="440862at2759"/>
<evidence type="ECO:0000313" key="3">
    <source>
        <dbReference type="EMBL" id="CAL1133265.1"/>
    </source>
</evidence>
<evidence type="ECO:0000256" key="1">
    <source>
        <dbReference type="SAM" id="MobiDB-lite"/>
    </source>
</evidence>
<feature type="compositionally biased region" description="Low complexity" evidence="1">
    <location>
        <begin position="695"/>
        <end position="713"/>
    </location>
</feature>
<evidence type="ECO:0000313" key="4">
    <source>
        <dbReference type="Proteomes" id="UP001152797"/>
    </source>
</evidence>
<comment type="caution">
    <text evidence="2">The sequence shown here is derived from an EMBL/GenBank/DDBJ whole genome shotgun (WGS) entry which is preliminary data.</text>
</comment>
<dbReference type="AlphaFoldDB" id="A0A9P1BUT5"/>
<reference evidence="3" key="2">
    <citation type="submission" date="2024-04" db="EMBL/GenBank/DDBJ databases">
        <authorList>
            <person name="Chen Y."/>
            <person name="Shah S."/>
            <person name="Dougan E. K."/>
            <person name="Thang M."/>
            <person name="Chan C."/>
        </authorList>
    </citation>
    <scope>NUCLEOTIDE SEQUENCE [LARGE SCALE GENOMIC DNA]</scope>
</reference>
<accession>A0A9P1BUT5</accession>
<feature type="region of interest" description="Disordered" evidence="1">
    <location>
        <begin position="1040"/>
        <end position="1060"/>
    </location>
</feature>
<dbReference type="EMBL" id="CAMXCT030000520">
    <property type="protein sequence ID" value="CAL4767202.1"/>
    <property type="molecule type" value="Genomic_DNA"/>
</dbReference>
<reference evidence="2" key="1">
    <citation type="submission" date="2022-10" db="EMBL/GenBank/DDBJ databases">
        <authorList>
            <person name="Chen Y."/>
            <person name="Dougan E. K."/>
            <person name="Chan C."/>
            <person name="Rhodes N."/>
            <person name="Thang M."/>
        </authorList>
    </citation>
    <scope>NUCLEOTIDE SEQUENCE</scope>
</reference>
<proteinExistence type="predicted"/>
<gene>
    <name evidence="2" type="ORF">C1SCF055_LOCUS7811</name>
</gene>
<keyword evidence="4" id="KW-1185">Reference proteome</keyword>
<dbReference type="InterPro" id="IPR029063">
    <property type="entry name" value="SAM-dependent_MTases_sf"/>
</dbReference>